<comment type="caution">
    <text evidence="8">The sequence shown here is derived from an EMBL/GenBank/DDBJ whole genome shotgun (WGS) entry which is preliminary data.</text>
</comment>
<sequence length="1753" mass="196902">MDLNDREPIFARITSVSQQTSPREVVERLDEAWYRGVSKRGRWMDLIGDYAGSERFVLDGESLLQHVLNDPLLALARESEPSFQILHALHSTEQFLNELIKRAAMLDIVFWAETRHLTIKTGADAFVTASRTLARTLILNHLVNHAEKFNVAIHFFESVRDEEWLMYQRRVRPMFVMVNDGGVLGEDSTLEAAQAVLVQRTFIFDILTQGVAVSLLNGMEFRDTKMFSFVFEQWFDPDARKKLPSKLWTISAHALGALEQLENTLRGDNALRSVDLENASTASLDDILTDFAASVSQPPQTPLFSEILYLFLLHCLLLPSLTLKERGRPLQELDESLSHFLLETFLPTAFFSLSSAISKTNTYVDVDSRVFVSLIHFMIKQASGHIQDVISPATFTRLSSIWSKSNRGPVHVLQLCQYHPLPETATTAAASAETDANKDDPPFALLPFHNEVFDSELASVHVAVADDADDLPPAQLEFSQGTAFSDTKHWHAHRRTILPKHLGGEAAKPQDAKQRRKALKRDQFAMASMQRLAATLTGASGALLEPMIISAVGTRSNKMLKEKPAQQHPKKKAAPLSKADKIRVENAKTKQDKEDIASAEWWHGHLAEMESGNMDRAQKQRYLENLFRSKKRDRGWLAVEMQLYSLDLKIREWIVDAAQEEPSVHDGYALSIMRTVKDLYDKSTMPSAALTILDAILTCLGFADYIPSFNAMVPDRTIVDRKLSFKFVKLLKSKSKQSRHIFMHITEHPARWQLRLFGEYMDRSMDSQYDPRVSFLPDAWQREVLDSLDADKSVLVVAPTSAGKTFISFYAMEKVLRGSDDGILVYVAPTKALVNQVAAEVYARFRKEMPGRNCWAVHTRDYKVHDPQNCQILVTVPEMLAIMLLSPVYARVWTPRIKRIVLDEIHTIGQQEGGSVWEQIILLSPCPIIGLSATIGEPEAFNTWLQSVQDAKGISHKFIQHPHRYSHLRKFFYLPRTPDKKFVFGGLDTYKPSAHMRFIHPVSTLSFGASVLPPDLAMEPLDLLRLYEALTSLKPGLDVDLESLDPAKFFPQDRLLKQKDILRYEAVMKAVLAKLIATSDATDPSSPVQRVIEKVQDPVLAKLDANVLNRPPKRTSFLGGILPLLADLNASGDLPALLFNFDRNDCEVMAKQISDRLKEAEAKWRDSSAEWTNKMNQWRKWQSEEKQRHRAAERLSKQKTDPDAPRETDSRSWESSFDPKDPSPQFSFAQLHAYAKEDLADEIGKLRRWTSTQGWVLDALWRGIGIHHAGMNKAYRNVVERLFRLGFLRVVIATGTLALGINAPTKTAVFCGDSPYLTALMYRQCSGRAGRRGYDLLGRVVFYGLSMDRVQRLILSRLPRLTGTFPLSSTLCLRLFSLLHGSDNSPFAQNAIKSILRLPQVSFGSDIGREQLLHHLRFSIEYLRRARLLDGEGSPINLFGVAAHLYYTEPSNLALVMLLQTGALHAICAQPSTIDARRDFIILMCHLFGRRYLPAAYTTSENLQELVRKSPSVVVLPGMQPMAQTLLAQHRDEILRIFTTYALSFARQNEGKFGQDNRLPLSGEMPTSSEEPSSSPLRTYLADTAIRPVARSAFIANSGLGDTFHSVQELARTVRRGVYLNEHAIPSIDRIVTPVGDAAQPFKLNAYLLDFYMHGQVAALATANGIRRGDVWYALQDFYLSLMSLRGDLEQLIIKMSKSAAAQADAGLDEDALDSGYQSGDSTDGVMQDDETLGQDAGIKRPSGVPGRGLGCL</sequence>
<dbReference type="GO" id="GO:0005737">
    <property type="term" value="C:cytoplasm"/>
    <property type="evidence" value="ECO:0007669"/>
    <property type="project" value="TreeGrafter"/>
</dbReference>
<evidence type="ECO:0000256" key="5">
    <source>
        <dbReference type="SAM" id="MobiDB-lite"/>
    </source>
</evidence>
<accession>A0A4Y9XV85</accession>
<gene>
    <name evidence="8" type="ORF">EVG20_g9819</name>
</gene>
<dbReference type="GO" id="GO:0004386">
    <property type="term" value="F:helicase activity"/>
    <property type="evidence" value="ECO:0007669"/>
    <property type="project" value="UniProtKB-KW"/>
</dbReference>
<dbReference type="InterPro" id="IPR059032">
    <property type="entry name" value="WHD_DDX60"/>
</dbReference>
<dbReference type="Gene3D" id="3.40.50.300">
    <property type="entry name" value="P-loop containing nucleotide triphosphate hydrolases"/>
    <property type="match status" value="2"/>
</dbReference>
<feature type="region of interest" description="Disordered" evidence="5">
    <location>
        <begin position="1712"/>
        <end position="1753"/>
    </location>
</feature>
<dbReference type="GO" id="GO:0003676">
    <property type="term" value="F:nucleic acid binding"/>
    <property type="evidence" value="ECO:0007669"/>
    <property type="project" value="InterPro"/>
</dbReference>
<reference evidence="8 9" key="1">
    <citation type="submission" date="2019-02" db="EMBL/GenBank/DDBJ databases">
        <title>Genome sequencing of the rare red list fungi Dentipellis fragilis.</title>
        <authorList>
            <person name="Buettner E."/>
            <person name="Kellner H."/>
        </authorList>
    </citation>
    <scope>NUCLEOTIDE SEQUENCE [LARGE SCALE GENOMIC DNA]</scope>
    <source>
        <strain evidence="8 9">DSM 105465</strain>
    </source>
</reference>
<dbReference type="GO" id="GO:0005524">
    <property type="term" value="F:ATP binding"/>
    <property type="evidence" value="ECO:0007669"/>
    <property type="project" value="UniProtKB-KW"/>
</dbReference>
<dbReference type="InterPro" id="IPR027417">
    <property type="entry name" value="P-loop_NTPase"/>
</dbReference>
<dbReference type="InterPro" id="IPR001650">
    <property type="entry name" value="Helicase_C-like"/>
</dbReference>
<dbReference type="Pfam" id="PF26076">
    <property type="entry name" value="WHD_DDX60"/>
    <property type="match status" value="1"/>
</dbReference>
<evidence type="ECO:0000256" key="4">
    <source>
        <dbReference type="ARBA" id="ARBA00022840"/>
    </source>
</evidence>
<dbReference type="SMART" id="SM00487">
    <property type="entry name" value="DEXDc"/>
    <property type="match status" value="1"/>
</dbReference>
<evidence type="ECO:0008006" key="10">
    <source>
        <dbReference type="Google" id="ProtNLM"/>
    </source>
</evidence>
<dbReference type="STRING" id="205917.A0A4Y9XV85"/>
<evidence type="ECO:0000259" key="6">
    <source>
        <dbReference type="PROSITE" id="PS51192"/>
    </source>
</evidence>
<dbReference type="EMBL" id="SEOQ01001058">
    <property type="protein sequence ID" value="TFY54174.1"/>
    <property type="molecule type" value="Genomic_DNA"/>
</dbReference>
<dbReference type="PROSITE" id="PS51192">
    <property type="entry name" value="HELICASE_ATP_BIND_1"/>
    <property type="match status" value="1"/>
</dbReference>
<evidence type="ECO:0000256" key="1">
    <source>
        <dbReference type="ARBA" id="ARBA00022741"/>
    </source>
</evidence>
<dbReference type="SUPFAM" id="SSF52540">
    <property type="entry name" value="P-loop containing nucleoside triphosphate hydrolases"/>
    <property type="match status" value="1"/>
</dbReference>
<dbReference type="CDD" id="cd18025">
    <property type="entry name" value="DEXHc_DDX60"/>
    <property type="match status" value="1"/>
</dbReference>
<dbReference type="FunFam" id="3.40.50.300:FF:001039">
    <property type="entry name" value="ATP-dependent RNA helicase DDX60"/>
    <property type="match status" value="1"/>
</dbReference>
<dbReference type="SMART" id="SM00490">
    <property type="entry name" value="HELICc"/>
    <property type="match status" value="1"/>
</dbReference>
<keyword evidence="2" id="KW-0378">Hydrolase</keyword>
<dbReference type="InterPro" id="IPR052431">
    <property type="entry name" value="SKI2_subfamily_helicases"/>
</dbReference>
<evidence type="ECO:0000313" key="9">
    <source>
        <dbReference type="Proteomes" id="UP000298327"/>
    </source>
</evidence>
<dbReference type="Pfam" id="PF23002">
    <property type="entry name" value="PIN-like_DDX60"/>
    <property type="match status" value="1"/>
</dbReference>
<feature type="domain" description="Helicase ATP-binding" evidence="6">
    <location>
        <begin position="785"/>
        <end position="953"/>
    </location>
</feature>
<dbReference type="Pfam" id="PF00271">
    <property type="entry name" value="Helicase_C"/>
    <property type="match status" value="1"/>
</dbReference>
<evidence type="ECO:0000256" key="3">
    <source>
        <dbReference type="ARBA" id="ARBA00022806"/>
    </source>
</evidence>
<feature type="region of interest" description="Disordered" evidence="5">
    <location>
        <begin position="1176"/>
        <end position="1222"/>
    </location>
</feature>
<proteinExistence type="predicted"/>
<dbReference type="GO" id="GO:0016787">
    <property type="term" value="F:hydrolase activity"/>
    <property type="evidence" value="ECO:0007669"/>
    <property type="project" value="UniProtKB-KW"/>
</dbReference>
<organism evidence="8 9">
    <name type="scientific">Dentipellis fragilis</name>
    <dbReference type="NCBI Taxonomy" id="205917"/>
    <lineage>
        <taxon>Eukaryota</taxon>
        <taxon>Fungi</taxon>
        <taxon>Dikarya</taxon>
        <taxon>Basidiomycota</taxon>
        <taxon>Agaricomycotina</taxon>
        <taxon>Agaricomycetes</taxon>
        <taxon>Russulales</taxon>
        <taxon>Hericiaceae</taxon>
        <taxon>Dentipellis</taxon>
    </lineage>
</organism>
<feature type="domain" description="Helicase C-terminal" evidence="7">
    <location>
        <begin position="1209"/>
        <end position="1379"/>
    </location>
</feature>
<dbReference type="OrthoDB" id="2320933at2759"/>
<feature type="region of interest" description="Disordered" evidence="5">
    <location>
        <begin position="1554"/>
        <end position="1577"/>
    </location>
</feature>
<dbReference type="InterPro" id="IPR055124">
    <property type="entry name" value="PIN-like_DDX60"/>
</dbReference>
<dbReference type="Proteomes" id="UP000298327">
    <property type="component" value="Unassembled WGS sequence"/>
</dbReference>
<keyword evidence="4" id="KW-0067">ATP-binding</keyword>
<dbReference type="Pfam" id="PF00270">
    <property type="entry name" value="DEAD"/>
    <property type="match status" value="1"/>
</dbReference>
<evidence type="ECO:0000313" key="8">
    <source>
        <dbReference type="EMBL" id="TFY54174.1"/>
    </source>
</evidence>
<dbReference type="InterPro" id="IPR011545">
    <property type="entry name" value="DEAD/DEAH_box_helicase_dom"/>
</dbReference>
<protein>
    <recommendedName>
        <fullName evidence="10">Helicase ATP-binding domain-containing protein</fullName>
    </recommendedName>
</protein>
<keyword evidence="9" id="KW-1185">Reference proteome</keyword>
<keyword evidence="1" id="KW-0547">Nucleotide-binding</keyword>
<dbReference type="PANTHER" id="PTHR44533">
    <property type="entry name" value="DEAD/H RNA HELICASE, PUTATIVE-RELATED"/>
    <property type="match status" value="1"/>
</dbReference>
<keyword evidence="3" id="KW-0347">Helicase</keyword>
<dbReference type="InterPro" id="IPR014001">
    <property type="entry name" value="Helicase_ATP-bd"/>
</dbReference>
<name>A0A4Y9XV85_9AGAM</name>
<evidence type="ECO:0000256" key="2">
    <source>
        <dbReference type="ARBA" id="ARBA00022801"/>
    </source>
</evidence>
<dbReference type="PROSITE" id="PS51194">
    <property type="entry name" value="HELICASE_CTER"/>
    <property type="match status" value="1"/>
</dbReference>
<evidence type="ECO:0000259" key="7">
    <source>
        <dbReference type="PROSITE" id="PS51194"/>
    </source>
</evidence>
<dbReference type="PANTHER" id="PTHR44533:SF4">
    <property type="entry name" value="DEAD_H RNA HELICASE, PUTATIVE-RELATED"/>
    <property type="match status" value="1"/>
</dbReference>
<feature type="compositionally biased region" description="Low complexity" evidence="5">
    <location>
        <begin position="1562"/>
        <end position="1576"/>
    </location>
</feature>
<feature type="compositionally biased region" description="Basic and acidic residues" evidence="5">
    <location>
        <begin position="1181"/>
        <end position="1221"/>
    </location>
</feature>